<feature type="modified residue" description="4-aspartylphosphate" evidence="15">
    <location>
        <position position="731"/>
    </location>
</feature>
<sequence>MLSGEHEVVEVRLSMVSRGVRRLEKENADCVVLVPNDDDSSWPRAITRIREEYRLHVIMLTQEEPSQRKALELGAHDCFDFNKGTRGCLTRSLHHLEDILCLEHRLVGNREMLDWMERTDKFGSWEMDGEGRFKWSEGFRRVLGRENIGLERGFKDLREFVHPDDLDIFDRANEATFDQGWPLDFEYRVLAEGGKVRHLHVNREVELDSGGNVARAWGIARDVSLYKEFEELLSRRDSILQVLTVFASRFLHHSNWEEGFGRALGELGKSTDVTRVYLFNKTGELEEGETFDLQYEWTAEGIEPILAGPGFRIQDLAARFAAWRTALIRGKVITGHTRDFHKDEREMFEATGAKSVIIVPVFAGAAWWGFLGLSEHRRERDWLPVEIESLVLAANIFGSAIHYTTMAEQLREANRTAEEASSAALEANMAKSMFLANMSHEIRTPISGILGMAEMLVTTGLKEDQREHVDMIRDASNALLEIVNDVLDISKIEAGKMELQPEDFVFRKELKTCVRSFGPQASAAGLVFRYSVAEDVPKMVRGDAAKLGQILRNLIGNALKFTEHGLVELNVSMSKREGDRFCLLFRVSDTGEGIAADKLDSIFDEFIQADCSLRKKHKGTGLGLAISRELVHMMGGEIGVESEPGHGSTFHFTAWFDRTQAGEPVAEEKRGRAPEALHLQILLAEDNPMNRKYLTHFLTMFGHTIVTAENGIETLDILKSQGREIDLVLMDIQMPEMSGIEATRAIRESDGRLFDRSVPVIALTAYAMKGDRERMINAGMDDYVSKPVDMQELSAVIVRSMAARKGERGKPLAAPPPAEPPAEPLDMDALMQRFQGNTELFKDILDLFLVEAFDKIAKLDKSVEDLDAKEVGAALHSITNIASHVLAMDVVRRSRDLEKRCYLGELELVIEEVGGLKSRLLELVRAVEAEVVKL</sequence>
<dbReference type="Gene3D" id="1.10.287.130">
    <property type="match status" value="1"/>
</dbReference>
<evidence type="ECO:0000256" key="1">
    <source>
        <dbReference type="ARBA" id="ARBA00000085"/>
    </source>
</evidence>
<dbReference type="InterPro" id="IPR036641">
    <property type="entry name" value="HPT_dom_sf"/>
</dbReference>
<dbReference type="PROSITE" id="PS50109">
    <property type="entry name" value="HIS_KIN"/>
    <property type="match status" value="1"/>
</dbReference>
<dbReference type="SUPFAM" id="SSF55874">
    <property type="entry name" value="ATPase domain of HSP90 chaperone/DNA topoisomerase II/histidine kinase"/>
    <property type="match status" value="1"/>
</dbReference>
<keyword evidence="6" id="KW-0808">Transferase</keyword>
<keyword evidence="21" id="KW-1185">Reference proteome</keyword>
<feature type="domain" description="Histidine kinase" evidence="16">
    <location>
        <begin position="437"/>
        <end position="658"/>
    </location>
</feature>
<keyword evidence="9" id="KW-0418">Kinase</keyword>
<dbReference type="SMART" id="SM00388">
    <property type="entry name" value="HisKA"/>
    <property type="match status" value="1"/>
</dbReference>
<evidence type="ECO:0000256" key="9">
    <source>
        <dbReference type="ARBA" id="ARBA00022777"/>
    </source>
</evidence>
<dbReference type="SUPFAM" id="SSF52172">
    <property type="entry name" value="CheY-like"/>
    <property type="match status" value="1"/>
</dbReference>
<feature type="modified residue" description="Phosphohistidine" evidence="14">
    <location>
        <position position="876"/>
    </location>
</feature>
<dbReference type="InterPro" id="IPR003594">
    <property type="entry name" value="HATPase_dom"/>
</dbReference>
<dbReference type="Pfam" id="PF01590">
    <property type="entry name" value="GAF"/>
    <property type="match status" value="1"/>
</dbReference>
<keyword evidence="11" id="KW-1133">Transmembrane helix</keyword>
<dbReference type="PANTHER" id="PTHR45339">
    <property type="entry name" value="HYBRID SIGNAL TRANSDUCTION HISTIDINE KINASE J"/>
    <property type="match status" value="1"/>
</dbReference>
<dbReference type="InterPro" id="IPR036890">
    <property type="entry name" value="HATPase_C_sf"/>
</dbReference>
<dbReference type="SUPFAM" id="SSF47384">
    <property type="entry name" value="Homodimeric domain of signal transducing histidine kinase"/>
    <property type="match status" value="1"/>
</dbReference>
<dbReference type="Pfam" id="PF00512">
    <property type="entry name" value="HisKA"/>
    <property type="match status" value="1"/>
</dbReference>
<evidence type="ECO:0000256" key="12">
    <source>
        <dbReference type="ARBA" id="ARBA00023012"/>
    </source>
</evidence>
<comment type="catalytic activity">
    <reaction evidence="1">
        <text>ATP + protein L-histidine = ADP + protein N-phospho-L-histidine.</text>
        <dbReference type="EC" id="2.7.13.3"/>
    </reaction>
</comment>
<evidence type="ECO:0000259" key="16">
    <source>
        <dbReference type="PROSITE" id="PS50109"/>
    </source>
</evidence>
<dbReference type="SUPFAM" id="SSF55781">
    <property type="entry name" value="GAF domain-like"/>
    <property type="match status" value="1"/>
</dbReference>
<dbReference type="CDD" id="cd00130">
    <property type="entry name" value="PAS"/>
    <property type="match status" value="1"/>
</dbReference>
<dbReference type="PROSITE" id="PS50110">
    <property type="entry name" value="RESPONSE_REGULATORY"/>
    <property type="match status" value="1"/>
</dbReference>
<feature type="domain" description="HPt" evidence="19">
    <location>
        <begin position="837"/>
        <end position="927"/>
    </location>
</feature>
<dbReference type="Pfam" id="PF00072">
    <property type="entry name" value="Response_reg"/>
    <property type="match status" value="1"/>
</dbReference>
<evidence type="ECO:0000259" key="17">
    <source>
        <dbReference type="PROSITE" id="PS50110"/>
    </source>
</evidence>
<dbReference type="Gene3D" id="3.40.50.2300">
    <property type="match status" value="1"/>
</dbReference>
<dbReference type="InterPro" id="IPR036097">
    <property type="entry name" value="HisK_dim/P_sf"/>
</dbReference>
<evidence type="ECO:0000256" key="15">
    <source>
        <dbReference type="PROSITE-ProRule" id="PRU00169"/>
    </source>
</evidence>
<dbReference type="PANTHER" id="PTHR45339:SF1">
    <property type="entry name" value="HYBRID SIGNAL TRANSDUCTION HISTIDINE KINASE J"/>
    <property type="match status" value="1"/>
</dbReference>
<keyword evidence="5 15" id="KW-0597">Phosphoprotein</keyword>
<evidence type="ECO:0000256" key="10">
    <source>
        <dbReference type="ARBA" id="ARBA00022840"/>
    </source>
</evidence>
<evidence type="ECO:0000313" key="20">
    <source>
        <dbReference type="EMBL" id="BDQ34135.1"/>
    </source>
</evidence>
<dbReference type="SUPFAM" id="SSF55785">
    <property type="entry name" value="PYP-like sensor domain (PAS domain)"/>
    <property type="match status" value="1"/>
</dbReference>
<keyword evidence="13" id="KW-0472">Membrane</keyword>
<evidence type="ECO:0000256" key="2">
    <source>
        <dbReference type="ARBA" id="ARBA00004651"/>
    </source>
</evidence>
<evidence type="ECO:0000259" key="19">
    <source>
        <dbReference type="PROSITE" id="PS50894"/>
    </source>
</evidence>
<keyword evidence="4" id="KW-1003">Cell membrane</keyword>
<protein>
    <recommendedName>
        <fullName evidence="3">histidine kinase</fullName>
        <ecNumber evidence="3">2.7.13.3</ecNumber>
    </recommendedName>
</protein>
<gene>
    <name evidence="20" type="ORF">JCM14722_16770</name>
</gene>
<dbReference type="CDD" id="cd00082">
    <property type="entry name" value="HisKA"/>
    <property type="match status" value="1"/>
</dbReference>
<evidence type="ECO:0000313" key="21">
    <source>
        <dbReference type="Proteomes" id="UP001061361"/>
    </source>
</evidence>
<dbReference type="PROSITE" id="PS50894">
    <property type="entry name" value="HPT"/>
    <property type="match status" value="1"/>
</dbReference>
<dbReference type="InterPro" id="IPR000014">
    <property type="entry name" value="PAS"/>
</dbReference>
<evidence type="ECO:0000256" key="14">
    <source>
        <dbReference type="PROSITE-ProRule" id="PRU00110"/>
    </source>
</evidence>
<feature type="domain" description="Response regulatory" evidence="17">
    <location>
        <begin position="680"/>
        <end position="801"/>
    </location>
</feature>
<dbReference type="SUPFAM" id="SSF47226">
    <property type="entry name" value="Histidine-containing phosphotransfer domain, HPT domain"/>
    <property type="match status" value="1"/>
</dbReference>
<accession>A0ABM8AS61</accession>
<dbReference type="InterPro" id="IPR003661">
    <property type="entry name" value="HisK_dim/P_dom"/>
</dbReference>
<dbReference type="Gene3D" id="3.30.450.40">
    <property type="match status" value="1"/>
</dbReference>
<dbReference type="SMART" id="SM00065">
    <property type="entry name" value="GAF"/>
    <property type="match status" value="1"/>
</dbReference>
<comment type="subcellular location">
    <subcellularLocation>
        <location evidence="2">Cell membrane</location>
        <topology evidence="2">Multi-pass membrane protein</topology>
    </subcellularLocation>
</comment>
<dbReference type="SMART" id="SM00448">
    <property type="entry name" value="REC"/>
    <property type="match status" value="1"/>
</dbReference>
<dbReference type="InterPro" id="IPR004358">
    <property type="entry name" value="Sig_transdc_His_kin-like_C"/>
</dbReference>
<dbReference type="InterPro" id="IPR001789">
    <property type="entry name" value="Sig_transdc_resp-reg_receiver"/>
</dbReference>
<dbReference type="Pfam" id="PF08447">
    <property type="entry name" value="PAS_3"/>
    <property type="match status" value="1"/>
</dbReference>
<dbReference type="InterPro" id="IPR035965">
    <property type="entry name" value="PAS-like_dom_sf"/>
</dbReference>
<evidence type="ECO:0000256" key="3">
    <source>
        <dbReference type="ARBA" id="ARBA00012438"/>
    </source>
</evidence>
<reference evidence="20" key="1">
    <citation type="submission" date="2022-08" db="EMBL/GenBank/DDBJ databases">
        <title>Genome Sequence of the sulphate-reducing bacterium, Pseudodesulfovibrio portus JCM14722.</title>
        <authorList>
            <person name="Kondo R."/>
            <person name="Kataoka T."/>
        </authorList>
    </citation>
    <scope>NUCLEOTIDE SEQUENCE</scope>
    <source>
        <strain evidence="20">JCM 14722</strain>
    </source>
</reference>
<keyword evidence="10" id="KW-0067">ATP-binding</keyword>
<proteinExistence type="predicted"/>
<dbReference type="EC" id="2.7.13.3" evidence="3"/>
<dbReference type="InterPro" id="IPR005467">
    <property type="entry name" value="His_kinase_dom"/>
</dbReference>
<dbReference type="SMART" id="SM00387">
    <property type="entry name" value="HATPase_c"/>
    <property type="match status" value="1"/>
</dbReference>
<evidence type="ECO:0000259" key="18">
    <source>
        <dbReference type="PROSITE" id="PS50113"/>
    </source>
</evidence>
<dbReference type="InterPro" id="IPR000700">
    <property type="entry name" value="PAS-assoc_C"/>
</dbReference>
<dbReference type="InterPro" id="IPR029016">
    <property type="entry name" value="GAF-like_dom_sf"/>
</dbReference>
<dbReference type="Gene3D" id="3.30.565.10">
    <property type="entry name" value="Histidine kinase-like ATPase, C-terminal domain"/>
    <property type="match status" value="1"/>
</dbReference>
<evidence type="ECO:0000256" key="6">
    <source>
        <dbReference type="ARBA" id="ARBA00022679"/>
    </source>
</evidence>
<keyword evidence="12" id="KW-0902">Two-component regulatory system</keyword>
<dbReference type="Pfam" id="PF02518">
    <property type="entry name" value="HATPase_c"/>
    <property type="match status" value="1"/>
</dbReference>
<dbReference type="PROSITE" id="PS50113">
    <property type="entry name" value="PAC"/>
    <property type="match status" value="1"/>
</dbReference>
<dbReference type="Proteomes" id="UP001061361">
    <property type="component" value="Chromosome"/>
</dbReference>
<evidence type="ECO:0000256" key="4">
    <source>
        <dbReference type="ARBA" id="ARBA00022475"/>
    </source>
</evidence>
<evidence type="ECO:0000256" key="11">
    <source>
        <dbReference type="ARBA" id="ARBA00022989"/>
    </source>
</evidence>
<evidence type="ECO:0000256" key="7">
    <source>
        <dbReference type="ARBA" id="ARBA00022692"/>
    </source>
</evidence>
<dbReference type="InterPro" id="IPR011006">
    <property type="entry name" value="CheY-like_superfamily"/>
</dbReference>
<dbReference type="Gene3D" id="3.30.450.20">
    <property type="entry name" value="PAS domain"/>
    <property type="match status" value="1"/>
</dbReference>
<keyword evidence="7" id="KW-0812">Transmembrane</keyword>
<evidence type="ECO:0000256" key="13">
    <source>
        <dbReference type="ARBA" id="ARBA00023136"/>
    </source>
</evidence>
<dbReference type="InterPro" id="IPR013655">
    <property type="entry name" value="PAS_fold_3"/>
</dbReference>
<feature type="domain" description="PAC" evidence="18">
    <location>
        <begin position="183"/>
        <end position="235"/>
    </location>
</feature>
<dbReference type="EMBL" id="AP026708">
    <property type="protein sequence ID" value="BDQ34135.1"/>
    <property type="molecule type" value="Genomic_DNA"/>
</dbReference>
<dbReference type="CDD" id="cd16922">
    <property type="entry name" value="HATPase_EvgS-ArcB-TorS-like"/>
    <property type="match status" value="1"/>
</dbReference>
<dbReference type="InterPro" id="IPR003018">
    <property type="entry name" value="GAF"/>
</dbReference>
<name>A0ABM8AS61_9BACT</name>
<evidence type="ECO:0000256" key="8">
    <source>
        <dbReference type="ARBA" id="ARBA00022741"/>
    </source>
</evidence>
<dbReference type="InterPro" id="IPR008207">
    <property type="entry name" value="Sig_transdc_His_kin_Hpt_dom"/>
</dbReference>
<evidence type="ECO:0000256" key="5">
    <source>
        <dbReference type="ARBA" id="ARBA00022553"/>
    </source>
</evidence>
<organism evidence="20 21">
    <name type="scientific">Pseudodesulfovibrio portus</name>
    <dbReference type="NCBI Taxonomy" id="231439"/>
    <lineage>
        <taxon>Bacteria</taxon>
        <taxon>Pseudomonadati</taxon>
        <taxon>Thermodesulfobacteriota</taxon>
        <taxon>Desulfovibrionia</taxon>
        <taxon>Desulfovibrionales</taxon>
        <taxon>Desulfovibrionaceae</taxon>
    </lineage>
</organism>
<dbReference type="CDD" id="cd17546">
    <property type="entry name" value="REC_hyHK_CKI1_RcsC-like"/>
    <property type="match status" value="1"/>
</dbReference>
<dbReference type="PRINTS" id="PR00344">
    <property type="entry name" value="BCTRLSENSOR"/>
</dbReference>
<dbReference type="Gene3D" id="2.10.70.100">
    <property type="match status" value="1"/>
</dbReference>
<dbReference type="Gene3D" id="1.20.120.160">
    <property type="entry name" value="HPT domain"/>
    <property type="match status" value="1"/>
</dbReference>
<keyword evidence="8" id="KW-0547">Nucleotide-binding</keyword>